<comment type="function">
    <text evidence="5">Acetylates the N-terminal alanine of ribosomal protein bS18.</text>
</comment>
<dbReference type="RefSeq" id="WP_006790100.1">
    <property type="nucleotide sequence ID" value="NZ_JH417587.1"/>
</dbReference>
<dbReference type="GO" id="GO:0005737">
    <property type="term" value="C:cytoplasm"/>
    <property type="evidence" value="ECO:0007669"/>
    <property type="project" value="UniProtKB-SubCell"/>
</dbReference>
<evidence type="ECO:0000313" key="8">
    <source>
        <dbReference type="Proteomes" id="UP000005481"/>
    </source>
</evidence>
<dbReference type="Gene3D" id="3.40.630.30">
    <property type="match status" value="1"/>
</dbReference>
<dbReference type="AlphaFoldDB" id="G9YHJ0"/>
<dbReference type="GO" id="GO:0008999">
    <property type="term" value="F:protein-N-terminal-alanine acetyltransferase activity"/>
    <property type="evidence" value="ECO:0007669"/>
    <property type="project" value="UniProtKB-EC"/>
</dbReference>
<evidence type="ECO:0000313" key="7">
    <source>
        <dbReference type="EMBL" id="EHM40780.1"/>
    </source>
</evidence>
<dbReference type="PATRIC" id="fig|861450.3.peg.1042"/>
<comment type="catalytic activity">
    <reaction evidence="5">
        <text>N-terminal L-alanyl-[ribosomal protein bS18] + acetyl-CoA = N-terminal N(alpha)-acetyl-L-alanyl-[ribosomal protein bS18] + CoA + H(+)</text>
        <dbReference type="Rhea" id="RHEA:43756"/>
        <dbReference type="Rhea" id="RHEA-COMP:10676"/>
        <dbReference type="Rhea" id="RHEA-COMP:10677"/>
        <dbReference type="ChEBI" id="CHEBI:15378"/>
        <dbReference type="ChEBI" id="CHEBI:57287"/>
        <dbReference type="ChEBI" id="CHEBI:57288"/>
        <dbReference type="ChEBI" id="CHEBI:64718"/>
        <dbReference type="ChEBI" id="CHEBI:83683"/>
        <dbReference type="EC" id="2.3.1.266"/>
    </reaction>
</comment>
<dbReference type="HOGENOM" id="CLU_013985_23_3_9"/>
<protein>
    <recommendedName>
        <fullName evidence="5">[Ribosomal protein bS18]-alanine N-acetyltransferase</fullName>
        <ecNumber evidence="5">2.3.1.266</ecNumber>
    </recommendedName>
</protein>
<dbReference type="Pfam" id="PF00583">
    <property type="entry name" value="Acetyltransf_1"/>
    <property type="match status" value="1"/>
</dbReference>
<sequence>MSIIVRKAELTDDEGIFDVEREAFSLPWSLASIQRELADPERTIYYVLEQEDGLIAGYAGLWQVLDEGQITNIALRSKFRRKGYGELLVRVLMEAAWEAGCNDIFLEVRVSNRDALHLYRKLGYEVLSVRKNYYSDPVEDAYVMDCKKEAYPWVR</sequence>
<dbReference type="InterPro" id="IPR006464">
    <property type="entry name" value="AcTrfase_RimI/Ard1"/>
</dbReference>
<dbReference type="PANTHER" id="PTHR43420:SF44">
    <property type="entry name" value="ACETYLTRANSFERASE YPEA"/>
    <property type="match status" value="1"/>
</dbReference>
<evidence type="ECO:0000256" key="2">
    <source>
        <dbReference type="ARBA" id="ARBA00022490"/>
    </source>
</evidence>
<comment type="subcellular location">
    <subcellularLocation>
        <location evidence="5">Cytoplasm</location>
    </subcellularLocation>
</comment>
<dbReference type="NCBIfam" id="TIGR01575">
    <property type="entry name" value="rimI"/>
    <property type="match status" value="1"/>
</dbReference>
<organism evidence="7 8">
    <name type="scientific">Anaeroglobus geminatus F0357</name>
    <dbReference type="NCBI Taxonomy" id="861450"/>
    <lineage>
        <taxon>Bacteria</taxon>
        <taxon>Bacillati</taxon>
        <taxon>Bacillota</taxon>
        <taxon>Negativicutes</taxon>
        <taxon>Veillonellales</taxon>
        <taxon>Veillonellaceae</taxon>
        <taxon>Anaeroglobus</taxon>
    </lineage>
</organism>
<dbReference type="STRING" id="861450.HMPREF0080_01121"/>
<proteinExistence type="inferred from homology"/>
<evidence type="ECO:0000256" key="3">
    <source>
        <dbReference type="ARBA" id="ARBA00022679"/>
    </source>
</evidence>
<dbReference type="Proteomes" id="UP000005481">
    <property type="component" value="Unassembled WGS sequence"/>
</dbReference>
<dbReference type="InterPro" id="IPR050680">
    <property type="entry name" value="YpeA/RimI_acetyltransf"/>
</dbReference>
<dbReference type="PANTHER" id="PTHR43420">
    <property type="entry name" value="ACETYLTRANSFERASE"/>
    <property type="match status" value="1"/>
</dbReference>
<reference evidence="7 8" key="1">
    <citation type="submission" date="2011-08" db="EMBL/GenBank/DDBJ databases">
        <authorList>
            <person name="Weinstock G."/>
            <person name="Sodergren E."/>
            <person name="Clifton S."/>
            <person name="Fulton L."/>
            <person name="Fulton B."/>
            <person name="Courtney L."/>
            <person name="Fronick C."/>
            <person name="Harrison M."/>
            <person name="Strong C."/>
            <person name="Farmer C."/>
            <person name="Delahaunty K."/>
            <person name="Markovic C."/>
            <person name="Hall O."/>
            <person name="Minx P."/>
            <person name="Tomlinson C."/>
            <person name="Mitreva M."/>
            <person name="Hou S."/>
            <person name="Chen J."/>
            <person name="Wollam A."/>
            <person name="Pepin K.H."/>
            <person name="Johnson M."/>
            <person name="Bhonagiri V."/>
            <person name="Zhang X."/>
            <person name="Suruliraj S."/>
            <person name="Warren W."/>
            <person name="Chinwalla A."/>
            <person name="Mardis E.R."/>
            <person name="Wilson R.K."/>
        </authorList>
    </citation>
    <scope>NUCLEOTIDE SEQUENCE [LARGE SCALE GENOMIC DNA]</scope>
    <source>
        <strain evidence="7 8">F0357</strain>
    </source>
</reference>
<evidence type="ECO:0000256" key="4">
    <source>
        <dbReference type="ARBA" id="ARBA00023315"/>
    </source>
</evidence>
<dbReference type="InterPro" id="IPR000182">
    <property type="entry name" value="GNAT_dom"/>
</dbReference>
<accession>G9YHJ0</accession>
<comment type="similarity">
    <text evidence="1 5">Belongs to the acetyltransferase family. RimI subfamily.</text>
</comment>
<dbReference type="EMBL" id="AGCJ01000042">
    <property type="protein sequence ID" value="EHM40780.1"/>
    <property type="molecule type" value="Genomic_DNA"/>
</dbReference>
<evidence type="ECO:0000259" key="6">
    <source>
        <dbReference type="PROSITE" id="PS51186"/>
    </source>
</evidence>
<evidence type="ECO:0000256" key="1">
    <source>
        <dbReference type="ARBA" id="ARBA00005395"/>
    </source>
</evidence>
<name>G9YHJ0_9FIRM</name>
<dbReference type="PROSITE" id="PS51186">
    <property type="entry name" value="GNAT"/>
    <property type="match status" value="1"/>
</dbReference>
<keyword evidence="4" id="KW-0012">Acyltransferase</keyword>
<keyword evidence="3 7" id="KW-0808">Transferase</keyword>
<dbReference type="InterPro" id="IPR016181">
    <property type="entry name" value="Acyl_CoA_acyltransferase"/>
</dbReference>
<dbReference type="eggNOG" id="COG0456">
    <property type="taxonomic scope" value="Bacteria"/>
</dbReference>
<comment type="caution">
    <text evidence="7">The sequence shown here is derived from an EMBL/GenBank/DDBJ whole genome shotgun (WGS) entry which is preliminary data.</text>
</comment>
<dbReference type="SUPFAM" id="SSF55729">
    <property type="entry name" value="Acyl-CoA N-acyltransferases (Nat)"/>
    <property type="match status" value="1"/>
</dbReference>
<evidence type="ECO:0000256" key="5">
    <source>
        <dbReference type="RuleBase" id="RU363094"/>
    </source>
</evidence>
<feature type="domain" description="N-acetyltransferase" evidence="6">
    <location>
        <begin position="3"/>
        <end position="149"/>
    </location>
</feature>
<keyword evidence="8" id="KW-1185">Reference proteome</keyword>
<keyword evidence="2 5" id="KW-0963">Cytoplasm</keyword>
<dbReference type="CDD" id="cd04301">
    <property type="entry name" value="NAT_SF"/>
    <property type="match status" value="1"/>
</dbReference>
<gene>
    <name evidence="7" type="ORF">HMPREF0080_01121</name>
</gene>
<dbReference type="EC" id="2.3.1.266" evidence="5"/>